<keyword evidence="12" id="KW-1185">Reference proteome</keyword>
<proteinExistence type="inferred from homology"/>
<evidence type="ECO:0000256" key="7">
    <source>
        <dbReference type="ARBA" id="ARBA00023134"/>
    </source>
</evidence>
<name>A0ABU5GT31_9GAMM</name>
<dbReference type="EC" id="3.5.4.25" evidence="9"/>
<dbReference type="Pfam" id="PF00925">
    <property type="entry name" value="GTP_cyclohydro2"/>
    <property type="match status" value="1"/>
</dbReference>
<dbReference type="Proteomes" id="UP001294570">
    <property type="component" value="Unassembled WGS sequence"/>
</dbReference>
<feature type="domain" description="GTP cyclohydrolase II" evidence="10">
    <location>
        <begin position="8"/>
        <end position="169"/>
    </location>
</feature>
<evidence type="ECO:0000256" key="5">
    <source>
        <dbReference type="ARBA" id="ARBA00022801"/>
    </source>
</evidence>
<reference evidence="11 12" key="1">
    <citation type="submission" date="2023-12" db="EMBL/GenBank/DDBJ databases">
        <title>Denitrificimonas halotolerans sp. nov.,a novel species isolated from landfill leachate.</title>
        <authorList>
            <person name="Wang S."/>
        </authorList>
    </citation>
    <scope>NUCLEOTIDE SEQUENCE [LARGE SCALE GENOMIC DNA]</scope>
    <source>
        <strain evidence="11 12">JX-1</strain>
    </source>
</reference>
<feature type="binding site" evidence="9">
    <location>
        <begin position="92"/>
        <end position="94"/>
    </location>
    <ligand>
        <name>GTP</name>
        <dbReference type="ChEBI" id="CHEBI:37565"/>
    </ligand>
</feature>
<keyword evidence="6 9" id="KW-0862">Zinc</keyword>
<keyword evidence="2 9" id="KW-0686">Riboflavin biosynthesis</keyword>
<dbReference type="SUPFAM" id="SSF142695">
    <property type="entry name" value="RibA-like"/>
    <property type="match status" value="1"/>
</dbReference>
<dbReference type="InterPro" id="IPR036144">
    <property type="entry name" value="RibA-like_sf"/>
</dbReference>
<dbReference type="CDD" id="cd00641">
    <property type="entry name" value="GTP_cyclohydro2"/>
    <property type="match status" value="1"/>
</dbReference>
<feature type="binding site" evidence="9">
    <location>
        <position position="154"/>
    </location>
    <ligand>
        <name>GTP</name>
        <dbReference type="ChEBI" id="CHEBI:37565"/>
    </ligand>
</feature>
<dbReference type="RefSeq" id="WP_321553600.1">
    <property type="nucleotide sequence ID" value="NZ_JAXIVU010000009.1"/>
</dbReference>
<comment type="similarity">
    <text evidence="9">Belongs to the GTP cyclohydrolase II family.</text>
</comment>
<keyword evidence="4 9" id="KW-0547">Nucleotide-binding</keyword>
<evidence type="ECO:0000313" key="12">
    <source>
        <dbReference type="Proteomes" id="UP001294570"/>
    </source>
</evidence>
<feature type="binding site" evidence="9">
    <location>
        <position position="65"/>
    </location>
    <ligand>
        <name>Zn(2+)</name>
        <dbReference type="ChEBI" id="CHEBI:29105"/>
        <note>catalytic</note>
    </ligand>
</feature>
<accession>A0ABU5GT31</accession>
<feature type="active site" description="Proton acceptor" evidence="9">
    <location>
        <position position="126"/>
    </location>
</feature>
<feature type="active site" description="Nucleophile" evidence="9">
    <location>
        <position position="128"/>
    </location>
</feature>
<dbReference type="HAMAP" id="MF_00179">
    <property type="entry name" value="RibA"/>
    <property type="match status" value="1"/>
</dbReference>
<dbReference type="Gene3D" id="3.40.50.10990">
    <property type="entry name" value="GTP cyclohydrolase II"/>
    <property type="match status" value="1"/>
</dbReference>
<evidence type="ECO:0000256" key="1">
    <source>
        <dbReference type="ARBA" id="ARBA00004853"/>
    </source>
</evidence>
<comment type="caution">
    <text evidence="11">The sequence shown here is derived from an EMBL/GenBank/DDBJ whole genome shotgun (WGS) entry which is preliminary data.</text>
</comment>
<protein>
    <recommendedName>
        <fullName evidence="9">GTP cyclohydrolase-2</fullName>
        <ecNumber evidence="9">3.5.4.25</ecNumber>
    </recommendedName>
    <alternativeName>
        <fullName evidence="9">GTP cyclohydrolase II</fullName>
    </alternativeName>
</protein>
<dbReference type="PANTHER" id="PTHR21327:SF18">
    <property type="entry name" value="3,4-DIHYDROXY-2-BUTANONE 4-PHOSPHATE SYNTHASE"/>
    <property type="match status" value="1"/>
</dbReference>
<evidence type="ECO:0000256" key="6">
    <source>
        <dbReference type="ARBA" id="ARBA00022833"/>
    </source>
</evidence>
<organism evidence="11 12">
    <name type="scientific">Denitrificimonas halotolerans</name>
    <dbReference type="NCBI Taxonomy" id="3098930"/>
    <lineage>
        <taxon>Bacteria</taxon>
        <taxon>Pseudomonadati</taxon>
        <taxon>Pseudomonadota</taxon>
        <taxon>Gammaproteobacteria</taxon>
        <taxon>Pseudomonadales</taxon>
        <taxon>Pseudomonadaceae</taxon>
        <taxon>Denitrificimonas</taxon>
    </lineage>
</organism>
<evidence type="ECO:0000256" key="4">
    <source>
        <dbReference type="ARBA" id="ARBA00022741"/>
    </source>
</evidence>
<evidence type="ECO:0000256" key="3">
    <source>
        <dbReference type="ARBA" id="ARBA00022723"/>
    </source>
</evidence>
<dbReference type="InterPro" id="IPR000926">
    <property type="entry name" value="RibA"/>
</dbReference>
<feature type="binding site" evidence="9">
    <location>
        <position position="67"/>
    </location>
    <ligand>
        <name>Zn(2+)</name>
        <dbReference type="ChEBI" id="CHEBI:29105"/>
        <note>catalytic</note>
    </ligand>
</feature>
<feature type="binding site" evidence="9">
    <location>
        <position position="70"/>
    </location>
    <ligand>
        <name>GTP</name>
        <dbReference type="ChEBI" id="CHEBI:37565"/>
    </ligand>
</feature>
<evidence type="ECO:0000313" key="11">
    <source>
        <dbReference type="EMBL" id="MDY7219510.1"/>
    </source>
</evidence>
<evidence type="ECO:0000256" key="8">
    <source>
        <dbReference type="ARBA" id="ARBA00049295"/>
    </source>
</evidence>
<evidence type="ECO:0000259" key="10">
    <source>
        <dbReference type="Pfam" id="PF00925"/>
    </source>
</evidence>
<gene>
    <name evidence="9 11" type="primary">ribA</name>
    <name evidence="11" type="ORF">TOI97_08020</name>
</gene>
<dbReference type="PANTHER" id="PTHR21327">
    <property type="entry name" value="GTP CYCLOHYDROLASE II-RELATED"/>
    <property type="match status" value="1"/>
</dbReference>
<feature type="binding site" evidence="9">
    <location>
        <position position="54"/>
    </location>
    <ligand>
        <name>Zn(2+)</name>
        <dbReference type="ChEBI" id="CHEBI:29105"/>
        <note>catalytic</note>
    </ligand>
</feature>
<keyword evidence="7 9" id="KW-0342">GTP-binding</keyword>
<sequence>MSVVFVAASKLPTPFAEFTMHGFLDEKTGKEHVALTLGEIDDGEPVLGRLHSECLTGDALFSLRCDCGAQLEAALRAIAEEGRGVLLYLRQEGRGIGLLNKIRAYSLQDGGADTVEANEQLGFAADMRDYSICQPMLDHLGVHSLQLMTNNPRKVKAMQGFGVEIARRVSLQVGENPYNKLYLATKAGKLGHLLGVEHQAEHFGKVEKES</sequence>
<dbReference type="NCBIfam" id="NF001591">
    <property type="entry name" value="PRK00393.1"/>
    <property type="match status" value="1"/>
</dbReference>
<keyword evidence="3 9" id="KW-0479">Metal-binding</keyword>
<feature type="binding site" evidence="9">
    <location>
        <begin position="49"/>
        <end position="53"/>
    </location>
    <ligand>
        <name>GTP</name>
        <dbReference type="ChEBI" id="CHEBI:37565"/>
    </ligand>
</feature>
<comment type="function">
    <text evidence="9">Catalyzes the conversion of GTP to 2,5-diamino-6-ribosylamino-4(3H)-pyrimidinone 5'-phosphate (DARP), formate and pyrophosphate.</text>
</comment>
<keyword evidence="5 9" id="KW-0378">Hydrolase</keyword>
<comment type="pathway">
    <text evidence="1 9">Cofactor biosynthesis; riboflavin biosynthesis; 5-amino-6-(D-ribitylamino)uracil from GTP: step 1/4.</text>
</comment>
<dbReference type="NCBIfam" id="TIGR00505">
    <property type="entry name" value="ribA"/>
    <property type="match status" value="1"/>
</dbReference>
<dbReference type="GO" id="GO:0003935">
    <property type="term" value="F:GTP cyclohydrolase II activity"/>
    <property type="evidence" value="ECO:0007669"/>
    <property type="project" value="UniProtKB-EC"/>
</dbReference>
<dbReference type="EMBL" id="JAXIVU010000009">
    <property type="protein sequence ID" value="MDY7219510.1"/>
    <property type="molecule type" value="Genomic_DNA"/>
</dbReference>
<comment type="catalytic activity">
    <reaction evidence="8 9">
        <text>GTP + 4 H2O = 2,5-diamino-6-hydroxy-4-(5-phosphoribosylamino)-pyrimidine + formate + 2 phosphate + 3 H(+)</text>
        <dbReference type="Rhea" id="RHEA:23704"/>
        <dbReference type="ChEBI" id="CHEBI:15377"/>
        <dbReference type="ChEBI" id="CHEBI:15378"/>
        <dbReference type="ChEBI" id="CHEBI:15740"/>
        <dbReference type="ChEBI" id="CHEBI:37565"/>
        <dbReference type="ChEBI" id="CHEBI:43474"/>
        <dbReference type="ChEBI" id="CHEBI:58614"/>
        <dbReference type="EC" id="3.5.4.25"/>
    </reaction>
</comment>
<evidence type="ECO:0000256" key="9">
    <source>
        <dbReference type="HAMAP-Rule" id="MF_00179"/>
    </source>
</evidence>
<feature type="binding site" evidence="9">
    <location>
        <position position="149"/>
    </location>
    <ligand>
        <name>GTP</name>
        <dbReference type="ChEBI" id="CHEBI:37565"/>
    </ligand>
</feature>
<evidence type="ECO:0000256" key="2">
    <source>
        <dbReference type="ARBA" id="ARBA00022619"/>
    </source>
</evidence>
<dbReference type="InterPro" id="IPR032677">
    <property type="entry name" value="GTP_cyclohydro_II"/>
</dbReference>
<comment type="cofactor">
    <cofactor evidence="9">
        <name>Zn(2+)</name>
        <dbReference type="ChEBI" id="CHEBI:29105"/>
    </cofactor>
    <text evidence="9">Binds 1 zinc ion per subunit.</text>
</comment>
<feature type="binding site" evidence="9">
    <location>
        <position position="114"/>
    </location>
    <ligand>
        <name>GTP</name>
        <dbReference type="ChEBI" id="CHEBI:37565"/>
    </ligand>
</feature>